<dbReference type="InterPro" id="IPR001747">
    <property type="entry name" value="Vitellogenin_N"/>
</dbReference>
<evidence type="ECO:0000313" key="9">
    <source>
        <dbReference type="Ensembl" id="ENSSTUP00000107826.1"/>
    </source>
</evidence>
<comment type="subcellular location">
    <subcellularLocation>
        <location evidence="1">Secreted</location>
    </subcellularLocation>
</comment>
<dbReference type="GO" id="GO:0034359">
    <property type="term" value="C:mature chylomicron"/>
    <property type="evidence" value="ECO:0007669"/>
    <property type="project" value="TreeGrafter"/>
</dbReference>
<protein>
    <submittedName>
        <fullName evidence="9">Apolipoprotein Bb, tandem duplicate 1</fullName>
    </submittedName>
</protein>
<dbReference type="GeneTree" id="ENSGT00590000083139"/>
<dbReference type="GO" id="GO:0006642">
    <property type="term" value="P:triglyceride mobilization"/>
    <property type="evidence" value="ECO:0007669"/>
    <property type="project" value="TreeGrafter"/>
</dbReference>
<dbReference type="InterPro" id="IPR015819">
    <property type="entry name" value="Lipid_transp_b-sht_shell"/>
</dbReference>
<dbReference type="InterPro" id="IPR015816">
    <property type="entry name" value="Vitellinogen_b-sht_N"/>
</dbReference>
<accession>A0A674EIG2</accession>
<dbReference type="InterPro" id="IPR015255">
    <property type="entry name" value="Vitellinogen_open_b-sht"/>
</dbReference>
<keyword evidence="3" id="KW-0964">Secreted</keyword>
<dbReference type="Gene3D" id="2.20.80.10">
    <property type="entry name" value="Lipovitellin-phosvitin complex, chain A, domain 4"/>
    <property type="match status" value="1"/>
</dbReference>
<evidence type="ECO:0000259" key="8">
    <source>
        <dbReference type="PROSITE" id="PS51211"/>
    </source>
</evidence>
<dbReference type="GO" id="GO:0034361">
    <property type="term" value="C:very-low-density lipoprotein particle"/>
    <property type="evidence" value="ECO:0007669"/>
    <property type="project" value="TreeGrafter"/>
</dbReference>
<evidence type="ECO:0000256" key="7">
    <source>
        <dbReference type="PROSITE-ProRule" id="PRU00557"/>
    </source>
</evidence>
<keyword evidence="5" id="KW-0445">Lipid transport</keyword>
<evidence type="ECO:0000256" key="2">
    <source>
        <dbReference type="ARBA" id="ARBA00022448"/>
    </source>
</evidence>
<dbReference type="SMART" id="SM00638">
    <property type="entry name" value="LPD_N"/>
    <property type="match status" value="1"/>
</dbReference>
<organism evidence="9 10">
    <name type="scientific">Salmo trutta</name>
    <name type="common">Brown trout</name>
    <dbReference type="NCBI Taxonomy" id="8032"/>
    <lineage>
        <taxon>Eukaryota</taxon>
        <taxon>Metazoa</taxon>
        <taxon>Chordata</taxon>
        <taxon>Craniata</taxon>
        <taxon>Vertebrata</taxon>
        <taxon>Euteleostomi</taxon>
        <taxon>Actinopterygii</taxon>
        <taxon>Neopterygii</taxon>
        <taxon>Teleostei</taxon>
        <taxon>Protacanthopterygii</taxon>
        <taxon>Salmoniformes</taxon>
        <taxon>Salmonidae</taxon>
        <taxon>Salmoninae</taxon>
        <taxon>Salmo</taxon>
    </lineage>
</organism>
<gene>
    <name evidence="9" type="primary">APOB</name>
    <name evidence="9" type="synonym">LOC115175044</name>
</gene>
<dbReference type="PANTHER" id="PTHR13769:SF5">
    <property type="entry name" value="APOLIPOPROTEIN B-100-RELATED"/>
    <property type="match status" value="1"/>
</dbReference>
<evidence type="ECO:0000256" key="4">
    <source>
        <dbReference type="ARBA" id="ARBA00022729"/>
    </source>
</evidence>
<reference evidence="9" key="2">
    <citation type="submission" date="2025-09" db="UniProtKB">
        <authorList>
            <consortium name="Ensembl"/>
        </authorList>
    </citation>
    <scope>IDENTIFICATION</scope>
</reference>
<comment type="caution">
    <text evidence="7">Lacks conserved residue(s) required for the propagation of feature annotation.</text>
</comment>
<dbReference type="Pfam" id="PF01347">
    <property type="entry name" value="Vitellogenin_N"/>
    <property type="match status" value="1"/>
</dbReference>
<evidence type="ECO:0000256" key="1">
    <source>
        <dbReference type="ARBA" id="ARBA00004613"/>
    </source>
</evidence>
<dbReference type="Pfam" id="PF06448">
    <property type="entry name" value="DUF1081"/>
    <property type="match status" value="1"/>
</dbReference>
<evidence type="ECO:0000256" key="6">
    <source>
        <dbReference type="ARBA" id="ARBA00023180"/>
    </source>
</evidence>
<keyword evidence="2" id="KW-0813">Transport</keyword>
<dbReference type="Proteomes" id="UP000472277">
    <property type="component" value="Chromosome 35"/>
</dbReference>
<dbReference type="PROSITE" id="PS51211">
    <property type="entry name" value="VITELLOGENIN"/>
    <property type="match status" value="1"/>
</dbReference>
<dbReference type="Pfam" id="PF09172">
    <property type="entry name" value="Vit_open_b-sht"/>
    <property type="match status" value="1"/>
</dbReference>
<dbReference type="GO" id="GO:0120020">
    <property type="term" value="F:cholesterol transfer activity"/>
    <property type="evidence" value="ECO:0007669"/>
    <property type="project" value="TreeGrafter"/>
</dbReference>
<evidence type="ECO:0000313" key="10">
    <source>
        <dbReference type="Proteomes" id="UP000472277"/>
    </source>
</evidence>
<dbReference type="InterPro" id="IPR015817">
    <property type="entry name" value="Vitellinogen_open_b-sht_sub1"/>
</dbReference>
<keyword evidence="10" id="KW-1185">Reference proteome</keyword>
<dbReference type="GO" id="GO:0034362">
    <property type="term" value="C:low-density lipoprotein particle"/>
    <property type="evidence" value="ECO:0007669"/>
    <property type="project" value="TreeGrafter"/>
</dbReference>
<sequence>MLAYVPTNHCLSYQCAAVCPLLWQHDGSLLKHIKNTISNLSLVARRYKSLHKYEYQYEAQSLNAIEGASNLINGPKCTCKVEIEVPQSCSYILRTTGCSLSEVVDMDAEGNPVFGPAPGSDAFAAAMEKHPLKVVVERVYDVKLYPEEDESMTILNIKRGIVSALAVPLLEEENNKKMPTIHGMCKTNYIVNAMEDIATDITLNRDLSKCDHFIPQRDHTSPLALISGMHYPLAQLIRSSQTCNYKFDNDKKHMISGACTEKHILVPFSHKGEYGVTNVGKQFLTLLEVSTYNERVFNHNVANLKGLPMEAAEDKSVVQDKDAPLAVLRELATLSNGEKRAHLFQQLVSMVRGMKAETLSPAIPEALKVSGPLTYQVLAQCGTPECSSAIMQILRTFDNSAFEVDAVVFAMGLVPNPSALLVNDMLAMARYKQSKPILYALSNVVKRFYKAEGKVTPEIEAVAEFAVSQLGDCTGDKEQNFLALRVIGNMAAAMGAASPALKSAVIQCVNEPVASLEVQQAAIQAFRQTPVPEEGREVLMQVLLSGASPLQKRVAAYLVLMKDPQPAELAQLAAALPIEEDQQAKSFVISHLTNILASTAAETQELRQKILDALQGNEVGTVMDPTKFSRNYMIGSVQGNMLFEGTSYLPKEVMLEMTLKAFGYNVDMVEVGMEGKGLETTVEALFGENGFFPDTVLKTVYFVSDKMPLQVNEVMKRMMPALKKDRMKRQASQNIMREIGRNLNKLVRDLKTQESPEAMVYLRLLGNELGYLKTNEMEKMAYSAGLMIDNVLKMFPTDLMKGLMTNTDNEVFAHYIFMDNEFFLPTATGVPLKIALSGTFTPGIKGGLHITPDMSEVSFMPSAGIEFVARVGSHIPEYLLSGLEMHTSLYHESGLSAKIAMADNQVKLTIPAPQGPAKLISITNKLFEVTSAGVKPIPSLVEDRIDVSECTPFLAGMKYCTTLQYSDASSHDTAPYFPFTGDSKLAVELHPTGEVTEYTATIGYELLREGEEGRQKVDTVKMVLKAEGADPTEATATVKYNRRKNVITTDIQIPDFDLEAGIRLGVVDGNTKGKGIHSISIDLINKNIPQLSLVGRAKIEAMKDAMLQVQLLVPSIKADATFTANVKRGEELELELESDIKLPETTSVQKITLKYDDEKIVAEVKSDMNSEIQNILPHAEAIQKMVNDVLDQQVGQTDMKVRHILTKSVEATNNYLEKYAADIPYMQNLKVPGMPEMTLPEKLFLNVDATAAYHFNNERIFIAIPLPLGGKSSEELNFPAALTTPHLALPQLGLDIASMEIPIPELFIPETLDIFVPLFGKTQLSTKVKSNFYNLEGSVSAGKDAAETPSYSAKFDVTGSCSMELLCIKIEGSGLLATTPADSIKAHVKTSVSHKFIDASISIREVGTVTDNKINVKSSSKIEATSPMGLSVNLEHTGQVGFNSEAPILAPTLKISGDSNLEGTVKAGPVYGTTITTQSFTIFPFRPEAVIDSSLKINSTILKAQNTIAASFANGELSVVSNTNAFEDILTHAAELAFKDNQLSLKCDTNALALGMKIHNQAEASVGFGAVTIKMETNADHSENRIYSLVTASLDVNGLAVNSDGTVKLLENKAAHKATLTMNKAGLATSGTTTLQGPFTMENTFNGGIDSSKATLSIETNSALNDMKVENANSLTITLSSLAFNSKAEAIVSESTSYTHDITIDLQDYTASVNMNNNLKLLAANLVNEAQLKAVIYKIDFTGSLKAAYGEEELKHTYEINYADLTANAKCSTNGKLLGAHMSHNIELEIVGLAAKIHNDARFNSQPFRFDNTIRASIIPFDFNLDAIFNADGDLTLYGKQSAQLYGKFLLKAQPLAFASSHECRASVTQQLDNGFPLETTIDNKIDTLLTPQEQRAILRMKSKLNNHALNQEVSAYNNAERLGLELSATLLTGLLNTAASEEQEFTISGFLKYDKNTDSHLINLPFLKSLPAILENIKITIVNMAEAIQNYINSDEVKAKLEALPHHVSDFVAKLNLEGKAVQLKQNLIALTEEYAITLEYLEASLVNLKIAVEKLLMGLASSIQGIVAASKEMIASGTLSETVIERLSQELNAINEEYKITTMIVAVIDAIEELIKQIDMQKLKNSSISLLHDIDAQFEIKAKIENAVSELKQFIENFDRTKTVEDLRNYISSINLEAHVQQLMEHLPTEVIIKMIESVKAVIQELDIIGKLNVFHAKLRGLIVKYEVDKKVEAVLEKVVGLIKQFKIDETIQVLVNKLKAIDIPAKVMQMLEEAINSLKAIEIKQVIEQLNEYLDSVVQQLRSFDYNAYVDETNQMISEYTAYVNELIKALEIPQKLQASREFVNFLVSSALNYTEHLRKLKVADMIKTVKDVLDHAILNEIKAISERLKQGITNMDLRNDIISYLQQVSELYTKVITVINEMFGNVFEVIQKFAGEQQIVSEVKQIIEGVVTGLKTAELDFPSFTIPLTDLVMPSMKVSLEKLQEIDIPTQLDIPEFTILGFHTVPATTVSFDDIKQKVTELIDFIFNFEIQNLNLDVFFGDLTMSYLPTLPDITLPEITFPEFYFPVLPKVVAEKLLEIPTLQIPEIKLPAIPSEISVPCFGKLYGEIKVSTPIYSIRTSAELQNSTDSEETPQLTAFLTSQAISPIFEIFSYNLDSTARVAIPKLNRVIVAETLKFTHTALAVEHQASVTLYRLAAQASAKTTVKATTAHYTADIVNNAFFATLGGMSASVDTTYNHQINIPILGFTNGASVTQKAVARLEDTTITLNIGNDGAMKFNFHEGTHKCDLHFAISPSTAKLTISADTDTALLKMKQTMNADAVILSHITFEARSEAEGIAIKNSLLVASGNVNLGDMKVELKANHDTELVGGLSGILSNSLTVKIHPIEVVFDFQNKGNTKLSFNEALMAKIDLHNDYSATIKPEAQQINTVALARFNQYKSSYNFTIDNNEKEAGIFATMNGEANLEFLTNPISIPEIDLPFINMHIPAISDLNLYEHTGLKNILTTTEQSLDVDSKILYQKSHFHSLGNLITELSLKSPIFNLNANAGLYAEDDLVFRLGATTASIFEALKIKLDGTTSLTTKRGLKLATALSLENAHIEGNHDSTFSLSPNNLEVAASVATIAKIALPIFNLEANQQFVADTKTKPNAASTLKLKGDFNLPLIKAIGKAEADHSLKLEGTLEYISVESSIRGNIDGTILEYNAVLGALDNEANMYLNTDGLRSTSKIIANAKLSNGETTILEMDVDENLAVEASVSRVYAVLKFASNNEANVITFNTKGKHVAQATIDFAQLTSLTADVEIDMSQPSNVGDISLFEKTVVELTGTKQKISTTAKIATPVYTTNLAAELKGDAPVFKAELKSSATSVINFLDYDMDGKIITIFENEALSLNGKAVLTHADLTMDIQNVITQAMSVSRHTLNVDITSPTFTDVNFRYAARRDGVSASISTPSTGFLGLQLQGRIPSQLSARLYSRYASAPEDDVDILVIRATAKDADKIKLQVAYNMEAPHDMLLGLKERLPAITSTLNSFSNKYEIFGHVEGLKSSIINLIEEAYTAANSHAAELSQLSILFRNTVFQFQKTIQVFLDAAIKFLRETEFKLPGSEEITTLPKVLKQLTTGIATMVEQAIQVLIDSAEASFNALVDMISDIQVTMPIGDVMTGAQIIDNMRANMKHALAQLVGLVKHLESLDIVLEKLGETLKVIVEKAQEFVDTLKSDYLDAVAIYINALYDNLVGVIKTVLDQVNTMLNMEQVNIAIEHVTNMVLSVVNQLNLAITGLLQQASEEAQAFIKVSGGRLEIELPFPFHQ</sequence>
<dbReference type="FunFam" id="2.30.230.10:FF:000003">
    <property type="entry name" value="Apolipoprotein B"/>
    <property type="match status" value="1"/>
</dbReference>
<reference evidence="9" key="1">
    <citation type="submission" date="2025-08" db="UniProtKB">
        <authorList>
            <consortium name="Ensembl"/>
        </authorList>
    </citation>
    <scope>IDENTIFICATION</scope>
</reference>
<dbReference type="Ensembl" id="ENSSTUT00000115508.1">
    <property type="protein sequence ID" value="ENSSTUP00000107826.1"/>
    <property type="gene ID" value="ENSSTUG00000047531.1"/>
</dbReference>
<dbReference type="SMART" id="SM01169">
    <property type="entry name" value="DUF1943"/>
    <property type="match status" value="1"/>
</dbReference>
<dbReference type="SUPFAM" id="SSF48431">
    <property type="entry name" value="Lipovitellin-phosvitin complex, superhelical domain"/>
    <property type="match status" value="1"/>
</dbReference>
<dbReference type="PANTHER" id="PTHR13769">
    <property type="entry name" value="APOLIPOPROTEIN B"/>
    <property type="match status" value="1"/>
</dbReference>
<dbReference type="SUPFAM" id="SSF56968">
    <property type="entry name" value="Lipovitellin-phosvitin complex, beta-sheet shell regions"/>
    <property type="match status" value="2"/>
</dbReference>
<dbReference type="Gene3D" id="1.25.10.20">
    <property type="entry name" value="Vitellinogen, superhelical"/>
    <property type="match status" value="1"/>
</dbReference>
<dbReference type="GO" id="GO:0042953">
    <property type="term" value="P:lipoprotein transport"/>
    <property type="evidence" value="ECO:0007669"/>
    <property type="project" value="TreeGrafter"/>
</dbReference>
<dbReference type="InterPro" id="IPR011030">
    <property type="entry name" value="Lipovitellin_superhlx_dom"/>
</dbReference>
<name>A0A674EIG2_SALTR</name>
<dbReference type="InParanoid" id="A0A674EIG2"/>
<dbReference type="GO" id="GO:0050750">
    <property type="term" value="F:low-density lipoprotein particle receptor binding"/>
    <property type="evidence" value="ECO:0007669"/>
    <property type="project" value="TreeGrafter"/>
</dbReference>
<keyword evidence="4" id="KW-0732">Signal</keyword>
<dbReference type="GO" id="GO:0030301">
    <property type="term" value="P:cholesterol transport"/>
    <property type="evidence" value="ECO:0007669"/>
    <property type="project" value="TreeGrafter"/>
</dbReference>
<evidence type="ECO:0000256" key="3">
    <source>
        <dbReference type="ARBA" id="ARBA00022525"/>
    </source>
</evidence>
<feature type="domain" description="Vitellogenin" evidence="8">
    <location>
        <begin position="47"/>
        <end position="682"/>
    </location>
</feature>
<keyword evidence="6" id="KW-0325">Glycoprotein</keyword>
<dbReference type="Gene3D" id="2.30.230.10">
    <property type="entry name" value="Lipovitellin, beta-sheet shell regions, chain A"/>
    <property type="match status" value="1"/>
</dbReference>
<dbReference type="Gene3D" id="2.20.50.20">
    <property type="entry name" value="Lipovitellin. Chain A, domain 3"/>
    <property type="match status" value="1"/>
</dbReference>
<dbReference type="InterPro" id="IPR052418">
    <property type="entry name" value="Apolipoprotein_B"/>
</dbReference>
<dbReference type="InterPro" id="IPR009454">
    <property type="entry name" value="Lipid_transpt_open_b-sht"/>
</dbReference>
<proteinExistence type="predicted"/>
<dbReference type="GO" id="GO:0042632">
    <property type="term" value="P:cholesterol homeostasis"/>
    <property type="evidence" value="ECO:0007669"/>
    <property type="project" value="TreeGrafter"/>
</dbReference>
<evidence type="ECO:0000256" key="5">
    <source>
        <dbReference type="ARBA" id="ARBA00023055"/>
    </source>
</evidence>